<dbReference type="Pfam" id="PF07969">
    <property type="entry name" value="Amidohydro_3"/>
    <property type="match status" value="1"/>
</dbReference>
<organism evidence="2 3">
    <name type="scientific">Prochlorococcus marinus (strain MIT 9313)</name>
    <dbReference type="NCBI Taxonomy" id="74547"/>
    <lineage>
        <taxon>Bacteria</taxon>
        <taxon>Bacillati</taxon>
        <taxon>Cyanobacteriota</taxon>
        <taxon>Cyanophyceae</taxon>
        <taxon>Synechococcales</taxon>
        <taxon>Prochlorococcaceae</taxon>
        <taxon>Prochlorococcus</taxon>
    </lineage>
</organism>
<dbReference type="KEGG" id="pmt:PMT_0326"/>
<dbReference type="InterPro" id="IPR052349">
    <property type="entry name" value="Metallo-hydrolase_Enzymes"/>
</dbReference>
<reference evidence="2 3" key="1">
    <citation type="journal article" date="2003" name="Nature">
        <title>Genome divergence in two Prochlorococcus ecotypes reflects oceanic niche differentiation.</title>
        <authorList>
            <person name="Rocap G."/>
            <person name="Larimer F.W."/>
            <person name="Lamerdin J.E."/>
            <person name="Malfatti S."/>
            <person name="Chain P."/>
            <person name="Ahlgren N.A."/>
            <person name="Arellano A."/>
            <person name="Coleman M."/>
            <person name="Hauser L."/>
            <person name="Hess W.R."/>
            <person name="Johnson Z.I."/>
            <person name="Land M.L."/>
            <person name="Lindell D."/>
            <person name="Post A.F."/>
            <person name="Regala W."/>
            <person name="Shah M."/>
            <person name="Shaw S.L."/>
            <person name="Steglich C."/>
            <person name="Sullivan M.B."/>
            <person name="Ting C.S."/>
            <person name="Tolonen A."/>
            <person name="Webb E.A."/>
            <person name="Zinser E.R."/>
            <person name="Chisholm S.W."/>
        </authorList>
    </citation>
    <scope>NUCLEOTIDE SEQUENCE [LARGE SCALE GENOMIC DNA]</scope>
    <source>
        <strain evidence="3">MIT 9313</strain>
    </source>
</reference>
<proteinExistence type="predicted"/>
<name>Q7V8L5_PROMM</name>
<dbReference type="PANTHER" id="PTHR32027:SF0">
    <property type="entry name" value="CYTOSINE DEAMINASE"/>
    <property type="match status" value="1"/>
</dbReference>
<evidence type="ECO:0000313" key="3">
    <source>
        <dbReference type="Proteomes" id="UP000001423"/>
    </source>
</evidence>
<dbReference type="GO" id="GO:0006209">
    <property type="term" value="P:cytosine catabolic process"/>
    <property type="evidence" value="ECO:0007669"/>
    <property type="project" value="TreeGrafter"/>
</dbReference>
<dbReference type="Proteomes" id="UP000001423">
    <property type="component" value="Chromosome"/>
</dbReference>
<gene>
    <name evidence="2" type="primary">codA</name>
    <name evidence="2" type="ordered locus">PMT_0326</name>
</gene>
<dbReference type="InterPro" id="IPR011059">
    <property type="entry name" value="Metal-dep_hydrolase_composite"/>
</dbReference>
<dbReference type="eggNOG" id="COG0402">
    <property type="taxonomic scope" value="Bacteria"/>
</dbReference>
<dbReference type="AlphaFoldDB" id="Q7V8L5"/>
<dbReference type="EMBL" id="BX548175">
    <property type="protein sequence ID" value="CAE20501.1"/>
    <property type="molecule type" value="Genomic_DNA"/>
</dbReference>
<sequence length="417" mass="45907">MSQERKGCLEAWVPRGLLTREVDVLSARVTAEGLCPLRICWQDGRLCSFELIDADVLSPKRLLLPRLAEPHAHLDKAFTWLDFPNLHGTYGGAMVANFKERQSRTLIGVRQRAERSLKLALRHGLRAMRSHVDSLGPATDSSWEALLDLQRQWQEWMELQWVALVPIEHWSTREGDQLAGRVAEVGGLLGGVVVPPFDPGKTRDSLRQMLQLADRLGCGIDLHIDESQSHPAAGLKQLLLVLDRMSITVPITCSHASSMGLLPPGAVSRLADRMAHHRLNVVSLPLTNGWLLSKQPRRTPVERPLAPIHQLQLAGVTVAVGGDNVQDPWFPVGNFDPLALMAFSLPLAHLAPWQRLGLAPFTTAAARVMSLSWEGTLQPGSPANLLLLEAGSWAEALAVPPRREVIVDGNCLQDLDQ</sequence>
<dbReference type="RefSeq" id="WP_011129705.1">
    <property type="nucleotide sequence ID" value="NC_005071.1"/>
</dbReference>
<dbReference type="HOGENOM" id="CLU_031758_5_1_3"/>
<feature type="domain" description="Amidohydrolase 3" evidence="1">
    <location>
        <begin position="204"/>
        <end position="411"/>
    </location>
</feature>
<protein>
    <submittedName>
        <fullName evidence="2">Possible cytosine deaminase</fullName>
        <ecNumber evidence="2">3.5.4.1</ecNumber>
    </submittedName>
</protein>
<keyword evidence="3" id="KW-1185">Reference proteome</keyword>
<dbReference type="SUPFAM" id="SSF51556">
    <property type="entry name" value="Metallo-dependent hydrolases"/>
    <property type="match status" value="1"/>
</dbReference>
<dbReference type="GO" id="GO:0035888">
    <property type="term" value="F:isoguanine deaminase activity"/>
    <property type="evidence" value="ECO:0007669"/>
    <property type="project" value="TreeGrafter"/>
</dbReference>
<accession>Q7V8L5</accession>
<evidence type="ECO:0000259" key="1">
    <source>
        <dbReference type="Pfam" id="PF07969"/>
    </source>
</evidence>
<dbReference type="Gene3D" id="2.30.40.10">
    <property type="entry name" value="Urease, subunit C, domain 1"/>
    <property type="match status" value="1"/>
</dbReference>
<dbReference type="InterPro" id="IPR013108">
    <property type="entry name" value="Amidohydro_3"/>
</dbReference>
<dbReference type="PANTHER" id="PTHR32027">
    <property type="entry name" value="CYTOSINE DEAMINASE"/>
    <property type="match status" value="1"/>
</dbReference>
<dbReference type="EC" id="3.5.4.1" evidence="2"/>
<evidence type="ECO:0000313" key="2">
    <source>
        <dbReference type="EMBL" id="CAE20501.1"/>
    </source>
</evidence>
<dbReference type="Gene3D" id="3.20.20.140">
    <property type="entry name" value="Metal-dependent hydrolases"/>
    <property type="match status" value="1"/>
</dbReference>
<dbReference type="CDD" id="cd01293">
    <property type="entry name" value="Bact_CD"/>
    <property type="match status" value="1"/>
</dbReference>
<keyword evidence="2" id="KW-0378">Hydrolase</keyword>
<dbReference type="InterPro" id="IPR032466">
    <property type="entry name" value="Metal_Hydrolase"/>
</dbReference>
<dbReference type="GO" id="GO:0004131">
    <property type="term" value="F:cytosine deaminase activity"/>
    <property type="evidence" value="ECO:0007669"/>
    <property type="project" value="UniProtKB-EC"/>
</dbReference>